<feature type="domain" description="Flagellar basal body rod protein N-terminal" evidence="3">
    <location>
        <begin position="5"/>
        <end position="35"/>
    </location>
</feature>
<accession>A0A6M0GYE6</accession>
<evidence type="ECO:0000256" key="2">
    <source>
        <dbReference type="RuleBase" id="RU362116"/>
    </source>
</evidence>
<dbReference type="InterPro" id="IPR053967">
    <property type="entry name" value="LlgE_F_G-like_D1"/>
</dbReference>
<dbReference type="EMBL" id="JAAGPU010000001">
    <property type="protein sequence ID" value="NEU03520.1"/>
    <property type="molecule type" value="Genomic_DNA"/>
</dbReference>
<keyword evidence="2" id="KW-0975">Bacterial flagellum</keyword>
<dbReference type="InterPro" id="IPR020013">
    <property type="entry name" value="Flagellar_FlgE/F/G"/>
</dbReference>
<dbReference type="Proteomes" id="UP000481872">
    <property type="component" value="Unassembled WGS sequence"/>
</dbReference>
<evidence type="ECO:0000259" key="4">
    <source>
        <dbReference type="Pfam" id="PF06429"/>
    </source>
</evidence>
<comment type="similarity">
    <text evidence="1 2">Belongs to the flagella basal body rod proteins family.</text>
</comment>
<dbReference type="PANTHER" id="PTHR30435:SF19">
    <property type="entry name" value="FLAGELLAR BASAL-BODY ROD PROTEIN FLGG"/>
    <property type="match status" value="1"/>
</dbReference>
<proteinExistence type="inferred from homology"/>
<dbReference type="GO" id="GO:0071978">
    <property type="term" value="P:bacterial-type flagellum-dependent swarming motility"/>
    <property type="evidence" value="ECO:0007669"/>
    <property type="project" value="TreeGrafter"/>
</dbReference>
<dbReference type="Pfam" id="PF00460">
    <property type="entry name" value="Flg_bb_rod"/>
    <property type="match status" value="1"/>
</dbReference>
<evidence type="ECO:0000256" key="1">
    <source>
        <dbReference type="ARBA" id="ARBA00009677"/>
    </source>
</evidence>
<dbReference type="PANTHER" id="PTHR30435">
    <property type="entry name" value="FLAGELLAR PROTEIN"/>
    <property type="match status" value="1"/>
</dbReference>
<reference evidence="6 7" key="1">
    <citation type="submission" date="2020-02" db="EMBL/GenBank/DDBJ databases">
        <title>Genome assembly of a novel Clostridium senegalense strain.</title>
        <authorList>
            <person name="Gupta T.B."/>
            <person name="Jauregui R."/>
            <person name="Maclean P."/>
            <person name="Nawarathana A."/>
            <person name="Brightwell G."/>
        </authorList>
    </citation>
    <scope>NUCLEOTIDE SEQUENCE [LARGE SCALE GENOMIC DNA]</scope>
    <source>
        <strain evidence="6 7">AGRFS4</strain>
    </source>
</reference>
<feature type="domain" description="Flagellar hook protein FlgE/F/G-like D1" evidence="5">
    <location>
        <begin position="96"/>
        <end position="149"/>
    </location>
</feature>
<comment type="caution">
    <text evidence="6">The sequence shown here is derived from an EMBL/GenBank/DDBJ whole genome shotgun (WGS) entry which is preliminary data.</text>
</comment>
<dbReference type="InterPro" id="IPR037925">
    <property type="entry name" value="FlgE/F/G-like"/>
</dbReference>
<protein>
    <submittedName>
        <fullName evidence="6">Flagellar hook-basal body complex protein</fullName>
    </submittedName>
</protein>
<evidence type="ECO:0000313" key="6">
    <source>
        <dbReference type="EMBL" id="NEU03520.1"/>
    </source>
</evidence>
<feature type="domain" description="Flagellar basal-body/hook protein C-terminal" evidence="4">
    <location>
        <begin position="209"/>
        <end position="252"/>
    </location>
</feature>
<dbReference type="RefSeq" id="WP_199868865.1">
    <property type="nucleotide sequence ID" value="NZ_JAAGPU010000001.1"/>
</dbReference>
<dbReference type="Pfam" id="PF22692">
    <property type="entry name" value="LlgE_F_G_D1"/>
    <property type="match status" value="1"/>
</dbReference>
<dbReference type="NCBIfam" id="TIGR03506">
    <property type="entry name" value="FlgEFG_subfam"/>
    <property type="match status" value="1"/>
</dbReference>
<dbReference type="AlphaFoldDB" id="A0A6M0GYE6"/>
<evidence type="ECO:0000259" key="3">
    <source>
        <dbReference type="Pfam" id="PF00460"/>
    </source>
</evidence>
<name>A0A6M0GYE6_9CLOT</name>
<dbReference type="Pfam" id="PF06429">
    <property type="entry name" value="Flg_bbr_C"/>
    <property type="match status" value="1"/>
</dbReference>
<keyword evidence="7" id="KW-1185">Reference proteome</keyword>
<comment type="subcellular location">
    <subcellularLocation>
        <location evidence="2">Bacterial flagellum basal body</location>
    </subcellularLocation>
</comment>
<evidence type="ECO:0000259" key="5">
    <source>
        <dbReference type="Pfam" id="PF22692"/>
    </source>
</evidence>
<keyword evidence="6" id="KW-0969">Cilium</keyword>
<keyword evidence="6" id="KW-0282">Flagellum</keyword>
<dbReference type="InterPro" id="IPR001444">
    <property type="entry name" value="Flag_bb_rod_N"/>
</dbReference>
<gene>
    <name evidence="6" type="ORF">G3M99_01360</name>
</gene>
<organism evidence="6 7">
    <name type="scientific">Clostridium senegalense</name>
    <dbReference type="NCBI Taxonomy" id="1465809"/>
    <lineage>
        <taxon>Bacteria</taxon>
        <taxon>Bacillati</taxon>
        <taxon>Bacillota</taxon>
        <taxon>Clostridia</taxon>
        <taxon>Eubacteriales</taxon>
        <taxon>Clostridiaceae</taxon>
        <taxon>Clostridium</taxon>
    </lineage>
</organism>
<dbReference type="InterPro" id="IPR010930">
    <property type="entry name" value="Flg_bb/hook_C_dom"/>
</dbReference>
<evidence type="ECO:0000313" key="7">
    <source>
        <dbReference type="Proteomes" id="UP000481872"/>
    </source>
</evidence>
<dbReference type="SUPFAM" id="SSF117143">
    <property type="entry name" value="Flagellar hook protein flgE"/>
    <property type="match status" value="1"/>
</dbReference>
<sequence length="257" mass="28363">MIRGLYTVASGLITSEAKQNAIMNNMANVNTPGYKAEKLAIKSFDEVMISNKDKLVAGKNYKSDIGALSNGAEINDKVTYFEQGFVKDTSSPTDFAIEGTGFFMVRQRENNEVAYTRDGHFSIDGNGYLVNQSGDVVLGRNSATGNLEPMNIGKGDLNCDKLGNIRVDGNLKYQFEVTDFQNYENLTKIGHNIYSTTEPGTRSNAFIRQKGLEQSNVNTVVEMSDMMSTMRGFESNIKTLKVLDETLGKAVNDIARR</sequence>
<dbReference type="GO" id="GO:0009425">
    <property type="term" value="C:bacterial-type flagellum basal body"/>
    <property type="evidence" value="ECO:0007669"/>
    <property type="project" value="UniProtKB-SubCell"/>
</dbReference>
<keyword evidence="6" id="KW-0966">Cell projection</keyword>